<dbReference type="PANTHER" id="PTHR42958">
    <property type="entry name" value="HYDROGENASE-2 LARGE CHAIN"/>
    <property type="match status" value="1"/>
</dbReference>
<reference evidence="2 3" key="1">
    <citation type="submission" date="2018-06" db="EMBL/GenBank/DDBJ databases">
        <authorList>
            <consortium name="Pathogen Informatics"/>
            <person name="Doyle S."/>
        </authorList>
    </citation>
    <scope>NUCLEOTIDE SEQUENCE [LARGE SCALE GENOMIC DNA]</scope>
    <source>
        <strain evidence="2 3">NCTC11112</strain>
    </source>
</reference>
<dbReference type="PANTHER" id="PTHR42958:SF3">
    <property type="entry name" value="HYDROGENASE-1 LARGE CHAIN"/>
    <property type="match status" value="1"/>
</dbReference>
<name>A0A376MUY1_ECOLX</name>
<keyword evidence="2" id="KW-0560">Oxidoreductase</keyword>
<dbReference type="InterPro" id="IPR050867">
    <property type="entry name" value="NiFe/NiFeSe_hydrgnase_LSU"/>
</dbReference>
<dbReference type="SUPFAM" id="SSF56762">
    <property type="entry name" value="HydB/Nqo4-like"/>
    <property type="match status" value="1"/>
</dbReference>
<dbReference type="InterPro" id="IPR001501">
    <property type="entry name" value="Ni-dep_hyd_lsu"/>
</dbReference>
<dbReference type="EMBL" id="UGAW01000001">
    <property type="protein sequence ID" value="STG54213.1"/>
    <property type="molecule type" value="Genomic_DNA"/>
</dbReference>
<dbReference type="AlphaFoldDB" id="A0A376MUY1"/>
<protein>
    <submittedName>
        <fullName evidence="2">Hydrogenase-1 large subunit</fullName>
        <ecNumber evidence="2">1.12.99.6</ecNumber>
    </submittedName>
</protein>
<dbReference type="EC" id="1.12.99.6" evidence="2"/>
<dbReference type="Pfam" id="PF00374">
    <property type="entry name" value="NiFeSe_Hases"/>
    <property type="match status" value="1"/>
</dbReference>
<organism evidence="2 3">
    <name type="scientific">Escherichia coli</name>
    <dbReference type="NCBI Taxonomy" id="562"/>
    <lineage>
        <taxon>Bacteria</taxon>
        <taxon>Pseudomonadati</taxon>
        <taxon>Pseudomonadota</taxon>
        <taxon>Gammaproteobacteria</taxon>
        <taxon>Enterobacterales</taxon>
        <taxon>Enterobacteriaceae</taxon>
        <taxon>Escherichia</taxon>
    </lineage>
</organism>
<evidence type="ECO:0000313" key="3">
    <source>
        <dbReference type="Proteomes" id="UP000254817"/>
    </source>
</evidence>
<evidence type="ECO:0000313" key="2">
    <source>
        <dbReference type="EMBL" id="STG54213.1"/>
    </source>
</evidence>
<gene>
    <name evidence="2" type="primary">hyaB_3</name>
    <name evidence="2" type="ORF">NCTC11112_04788</name>
</gene>
<dbReference type="Gene3D" id="1.10.645.10">
    <property type="entry name" value="Cytochrome-c3 Hydrogenase, chain B"/>
    <property type="match status" value="1"/>
</dbReference>
<proteinExistence type="predicted"/>
<evidence type="ECO:0000256" key="1">
    <source>
        <dbReference type="ARBA" id="ARBA00011771"/>
    </source>
</evidence>
<dbReference type="GO" id="GO:0016151">
    <property type="term" value="F:nickel cation binding"/>
    <property type="evidence" value="ECO:0007669"/>
    <property type="project" value="InterPro"/>
</dbReference>
<dbReference type="GO" id="GO:0033748">
    <property type="term" value="F:hydrogenase (acceptor) activity"/>
    <property type="evidence" value="ECO:0007669"/>
    <property type="project" value="UniProtKB-EC"/>
</dbReference>
<comment type="subunit">
    <text evidence="1">Heterodimer of a large and a small subunit.</text>
</comment>
<sequence length="63" mass="7296">MGIFRNGYWGHPQYKLPPEANLMGFAHYLEALDFQREIVKIHAVFGGKKPASKLDCRRDALRH</sequence>
<dbReference type="InterPro" id="IPR029014">
    <property type="entry name" value="NiFe-Hase_large"/>
</dbReference>
<accession>A0A376MUY1</accession>
<dbReference type="Proteomes" id="UP000254817">
    <property type="component" value="Unassembled WGS sequence"/>
</dbReference>